<protein>
    <recommendedName>
        <fullName evidence="9">ABC transmembrane type-1 domain-containing protein</fullName>
    </recommendedName>
</protein>
<feature type="transmembrane region" description="Helical" evidence="8">
    <location>
        <begin position="540"/>
        <end position="565"/>
    </location>
</feature>
<name>A0A1W0BBD0_9NOCA</name>
<evidence type="ECO:0000313" key="10">
    <source>
        <dbReference type="EMBL" id="ONM49722.1"/>
    </source>
</evidence>
<accession>A0A1W0BBD0</accession>
<feature type="transmembrane region" description="Helical" evidence="8">
    <location>
        <begin position="39"/>
        <end position="62"/>
    </location>
</feature>
<feature type="transmembrane region" description="Helical" evidence="8">
    <location>
        <begin position="577"/>
        <end position="598"/>
    </location>
</feature>
<feature type="transmembrane region" description="Helical" evidence="8">
    <location>
        <begin position="334"/>
        <end position="360"/>
    </location>
</feature>
<feature type="region of interest" description="Disordered" evidence="7">
    <location>
        <begin position="91"/>
        <end position="223"/>
    </location>
</feature>
<feature type="transmembrane region" description="Helical" evidence="8">
    <location>
        <begin position="495"/>
        <end position="520"/>
    </location>
</feature>
<dbReference type="PROSITE" id="PS50928">
    <property type="entry name" value="ABC_TM1"/>
    <property type="match status" value="1"/>
</dbReference>
<proteinExistence type="predicted"/>
<keyword evidence="2" id="KW-0813">Transport</keyword>
<evidence type="ECO:0000256" key="3">
    <source>
        <dbReference type="ARBA" id="ARBA00022475"/>
    </source>
</evidence>
<dbReference type="Gene3D" id="1.10.3720.10">
    <property type="entry name" value="MetI-like"/>
    <property type="match status" value="1"/>
</dbReference>
<evidence type="ECO:0000256" key="4">
    <source>
        <dbReference type="ARBA" id="ARBA00022692"/>
    </source>
</evidence>
<reference evidence="10 11" key="1">
    <citation type="journal article" date="2016" name="Antonie Van Leeuwenhoek">
        <title>Nocardia donostiensis sp. nov., isolated from human respiratory specimens.</title>
        <authorList>
            <person name="Ercibengoa M."/>
            <person name="Bell M."/>
            <person name="Marimon J.M."/>
            <person name="Humrighouse B."/>
            <person name="Klenk H.P."/>
            <person name="Potter G."/>
            <person name="Perez-Trallero E."/>
        </authorList>
    </citation>
    <scope>NUCLEOTIDE SEQUENCE [LARGE SCALE GENOMIC DNA]</scope>
    <source>
        <strain evidence="10 11">X1655</strain>
    </source>
</reference>
<dbReference type="RefSeq" id="WP_077115235.1">
    <property type="nucleotide sequence ID" value="NZ_LOKT01000005.1"/>
</dbReference>
<gene>
    <name evidence="10" type="ORF">B0T46_04685</name>
</gene>
<comment type="caution">
    <text evidence="10">The sequence shown here is derived from an EMBL/GenBank/DDBJ whole genome shotgun (WGS) entry which is preliminary data.</text>
</comment>
<feature type="transmembrane region" description="Helical" evidence="8">
    <location>
        <begin position="265"/>
        <end position="288"/>
    </location>
</feature>
<dbReference type="InterPro" id="IPR035906">
    <property type="entry name" value="MetI-like_sf"/>
</dbReference>
<feature type="compositionally biased region" description="Polar residues" evidence="7">
    <location>
        <begin position="103"/>
        <end position="112"/>
    </location>
</feature>
<dbReference type="OrthoDB" id="3515028at2"/>
<keyword evidence="3" id="KW-1003">Cell membrane</keyword>
<dbReference type="GO" id="GO:0005886">
    <property type="term" value="C:plasma membrane"/>
    <property type="evidence" value="ECO:0007669"/>
    <property type="project" value="UniProtKB-SubCell"/>
</dbReference>
<keyword evidence="5 8" id="KW-1133">Transmembrane helix</keyword>
<keyword evidence="4 8" id="KW-0812">Transmembrane</keyword>
<evidence type="ECO:0000259" key="9">
    <source>
        <dbReference type="PROSITE" id="PS50928"/>
    </source>
</evidence>
<evidence type="ECO:0000256" key="6">
    <source>
        <dbReference type="ARBA" id="ARBA00023136"/>
    </source>
</evidence>
<feature type="compositionally biased region" description="Low complexity" evidence="7">
    <location>
        <begin position="121"/>
        <end position="133"/>
    </location>
</feature>
<dbReference type="PANTHER" id="PTHR32243:SF24">
    <property type="entry name" value="DIACETYLCHITOBIOSE UPTAKE SYSTEM PERMEASE PROTEIN NGCG"/>
    <property type="match status" value="1"/>
</dbReference>
<feature type="transmembrane region" description="Helical" evidence="8">
    <location>
        <begin position="234"/>
        <end position="253"/>
    </location>
</feature>
<dbReference type="InterPro" id="IPR050901">
    <property type="entry name" value="BP-dep_ABC_trans_perm"/>
</dbReference>
<organism evidence="10 11">
    <name type="scientific">Nocardia donostiensis</name>
    <dbReference type="NCBI Taxonomy" id="1538463"/>
    <lineage>
        <taxon>Bacteria</taxon>
        <taxon>Bacillati</taxon>
        <taxon>Actinomycetota</taxon>
        <taxon>Actinomycetes</taxon>
        <taxon>Mycobacteriales</taxon>
        <taxon>Nocardiaceae</taxon>
        <taxon>Nocardia</taxon>
    </lineage>
</organism>
<feature type="transmembrane region" description="Helical" evidence="8">
    <location>
        <begin position="380"/>
        <end position="404"/>
    </location>
</feature>
<dbReference type="AlphaFoldDB" id="A0A1W0BBD0"/>
<dbReference type="Proteomes" id="UP000188836">
    <property type="component" value="Unassembled WGS sequence"/>
</dbReference>
<comment type="subcellular location">
    <subcellularLocation>
        <location evidence="1">Cell membrane</location>
        <topology evidence="1">Multi-pass membrane protein</topology>
    </subcellularLocation>
</comment>
<feature type="compositionally biased region" description="Low complexity" evidence="7">
    <location>
        <begin position="142"/>
        <end position="177"/>
    </location>
</feature>
<feature type="compositionally biased region" description="Basic and acidic residues" evidence="7">
    <location>
        <begin position="183"/>
        <end position="198"/>
    </location>
</feature>
<feature type="transmembrane region" description="Helical" evidence="8">
    <location>
        <begin position="443"/>
        <end position="461"/>
    </location>
</feature>
<feature type="transmembrane region" description="Helical" evidence="8">
    <location>
        <begin position="717"/>
        <end position="736"/>
    </location>
</feature>
<evidence type="ECO:0000256" key="7">
    <source>
        <dbReference type="SAM" id="MobiDB-lite"/>
    </source>
</evidence>
<evidence type="ECO:0000256" key="2">
    <source>
        <dbReference type="ARBA" id="ARBA00022448"/>
    </source>
</evidence>
<dbReference type="PANTHER" id="PTHR32243">
    <property type="entry name" value="MALTOSE TRANSPORT SYSTEM PERMEASE-RELATED"/>
    <property type="match status" value="1"/>
</dbReference>
<feature type="transmembrane region" description="Helical" evidence="8">
    <location>
        <begin position="295"/>
        <end position="314"/>
    </location>
</feature>
<feature type="transmembrane region" description="Helical" evidence="8">
    <location>
        <begin position="658"/>
        <end position="679"/>
    </location>
</feature>
<dbReference type="SUPFAM" id="SSF161098">
    <property type="entry name" value="MetI-like"/>
    <property type="match status" value="2"/>
</dbReference>
<evidence type="ECO:0000313" key="11">
    <source>
        <dbReference type="Proteomes" id="UP000188836"/>
    </source>
</evidence>
<feature type="domain" description="ABC transmembrane type-1" evidence="9">
    <location>
        <begin position="544"/>
        <end position="735"/>
    </location>
</feature>
<dbReference type="GO" id="GO:0055085">
    <property type="term" value="P:transmembrane transport"/>
    <property type="evidence" value="ECO:0007669"/>
    <property type="project" value="InterPro"/>
</dbReference>
<evidence type="ECO:0000256" key="1">
    <source>
        <dbReference type="ARBA" id="ARBA00004651"/>
    </source>
</evidence>
<keyword evidence="6 8" id="KW-0472">Membrane</keyword>
<dbReference type="EMBL" id="MUMY01000003">
    <property type="protein sequence ID" value="ONM49722.1"/>
    <property type="molecule type" value="Genomic_DNA"/>
</dbReference>
<evidence type="ECO:0000256" key="5">
    <source>
        <dbReference type="ARBA" id="ARBA00022989"/>
    </source>
</evidence>
<keyword evidence="11" id="KW-1185">Reference proteome</keyword>
<feature type="transmembrane region" description="Helical" evidence="8">
    <location>
        <begin position="685"/>
        <end position="705"/>
    </location>
</feature>
<sequence>MTHPPDFRAHGLRIELATRRIRGPLVSGRPPRRGLGWPACLPAAALLALLVVPAGWTVILAVRTRPDIAGWCLGVAVAAVALVRLTRRLLPDREPGSAPGQATGPTPGSASVTVRGHAGVSAPEPSQSSAQAPAPVPTSNRAPGSGNGHAASGSAVVSGDTSGADSAADRAANAATGPVSDSARADGDPPQRDARIPELRATFQAEHPPLRPDRTPVAGQRTHSDSRWELPRPLLGVLLFIGAAMAALSVWGLGRALGPGSGWSYLRTLVWVVFALVLLVGALLLAWFSRSARWLWLPLIVPFGVSAFVSGVAFRLSFQYIGPLWGTGVTAYRWWFVFLLGSAFLWTWLGFLTCLFRAGIAAIQADPVRGWYLHNGEGWLLWRLFLLLRPIVLVAGLIVAVAAARVFDVVLIGVPGAMQYQLDSATVHWWRLVTDPDLPAGQAAAYSLPLAVLVGVLAWVLQTGLRRYPIWMLPTTIDHLYTRRSPRFQLSAVRLVRAIGIGAVWTLALLPVAVLGYAAVRNPQGPAIAAFSGTWGDRALMRSLLATGLVAALVTFVVIVAAAPLAYRLAAPRTAPVFARAVVIVLVVFAVLPVQSYMGPLDALIDDYGLSGTRIPLILVHAAAGLPIAILILRGAILAPPGSSATDALHGLAAPGAVAGRLLVSAGPSLGAVAVLEFVQVWNDFVIGLLVSGAGASPWSLLLWGEARQFGENTAQLAAGSLLAAVVPVTLVLLTWRRWLLPGLTGGVLR</sequence>
<feature type="transmembrane region" description="Helical" evidence="8">
    <location>
        <begin position="618"/>
        <end position="637"/>
    </location>
</feature>
<evidence type="ECO:0000256" key="8">
    <source>
        <dbReference type="SAM" id="Phobius"/>
    </source>
</evidence>
<dbReference type="InterPro" id="IPR000515">
    <property type="entry name" value="MetI-like"/>
</dbReference>
<dbReference type="STRING" id="1538463.B0T36_08890"/>